<evidence type="ECO:0000313" key="5">
    <source>
        <dbReference type="EMBL" id="SMH46905.1"/>
    </source>
</evidence>
<evidence type="ECO:0000313" key="6">
    <source>
        <dbReference type="Proteomes" id="UP000193711"/>
    </source>
</evidence>
<evidence type="ECO:0000256" key="2">
    <source>
        <dbReference type="ARBA" id="ARBA00022695"/>
    </source>
</evidence>
<dbReference type="Gene3D" id="3.90.550.10">
    <property type="entry name" value="Spore Coat Polysaccharide Biosynthesis Protein SpsA, Chain A"/>
    <property type="match status" value="1"/>
</dbReference>
<keyword evidence="5" id="KW-0418">Kinase</keyword>
<keyword evidence="6" id="KW-1185">Reference proteome</keyword>
<reference evidence="6" key="1">
    <citation type="submission" date="2017-04" db="EMBL/GenBank/DDBJ databases">
        <authorList>
            <person name="Varghese N."/>
            <person name="Submissions S."/>
        </authorList>
    </citation>
    <scope>NUCLEOTIDE SEQUENCE [LARGE SCALE GENOMIC DNA]</scope>
    <source>
        <strain evidence="6">VKM Ac-2121</strain>
    </source>
</reference>
<gene>
    <name evidence="5" type="ORF">SAMN06295885_2854</name>
</gene>
<feature type="domain" description="MobA-like NTP transferase" evidence="4">
    <location>
        <begin position="36"/>
        <end position="179"/>
    </location>
</feature>
<evidence type="ECO:0000256" key="1">
    <source>
        <dbReference type="ARBA" id="ARBA00022679"/>
    </source>
</evidence>
<name>A0A1X7P973_9MICO</name>
<keyword evidence="2" id="KW-0548">Nucleotidyltransferase</keyword>
<dbReference type="EMBL" id="FXBM01000002">
    <property type="protein sequence ID" value="SMH46905.1"/>
    <property type="molecule type" value="Genomic_DNA"/>
</dbReference>
<dbReference type="PANTHER" id="PTHR43584:SF8">
    <property type="entry name" value="N-ACETYLMURAMATE ALPHA-1-PHOSPHATE URIDYLYLTRANSFERASE"/>
    <property type="match status" value="1"/>
</dbReference>
<dbReference type="STRING" id="1891671.SAMN06295885_2854"/>
<dbReference type="InterPro" id="IPR025877">
    <property type="entry name" value="MobA-like_NTP_Trfase"/>
</dbReference>
<feature type="compositionally biased region" description="Low complexity" evidence="3">
    <location>
        <begin position="15"/>
        <end position="30"/>
    </location>
</feature>
<keyword evidence="1" id="KW-0808">Transferase</keyword>
<evidence type="ECO:0000256" key="3">
    <source>
        <dbReference type="SAM" id="MobiDB-lite"/>
    </source>
</evidence>
<dbReference type="CDD" id="cd02523">
    <property type="entry name" value="PC_cytidylyltransferase"/>
    <property type="match status" value="1"/>
</dbReference>
<feature type="compositionally biased region" description="Basic and acidic residues" evidence="3">
    <location>
        <begin position="1"/>
        <end position="14"/>
    </location>
</feature>
<dbReference type="Pfam" id="PF12804">
    <property type="entry name" value="NTP_transf_3"/>
    <property type="match status" value="1"/>
</dbReference>
<accession>A0A1X7P973</accession>
<evidence type="ECO:0000259" key="4">
    <source>
        <dbReference type="Pfam" id="PF12804"/>
    </source>
</evidence>
<dbReference type="AlphaFoldDB" id="A0A1X7P973"/>
<dbReference type="InterPro" id="IPR050065">
    <property type="entry name" value="GlmU-like"/>
</dbReference>
<sequence length="261" mass="28172">MAHRDTRGGDDTRGADAVGTGRTSTGSGSSSIPATVVILAAGMGSRLGRSLPKPLTPLSDGRTIMQQQFDNIHHAFGTKVPVSIVVGYKLEHIIEAFPSASFVYNEQYDQTNTSKSLLRALQASGQGGVLWMNGDVVFDPRILDRAAVLVAKDTSFVTVNTAKVSDEEVKYTTSAEGYIDELSKTVRGGLGEAVGINYVSAADKPALIRQLARVDAQDYFERGIELAIEQDRLLVEPMDISDLYAVEVDFAEDLERANLFV</sequence>
<proteinExistence type="predicted"/>
<dbReference type="PANTHER" id="PTHR43584">
    <property type="entry name" value="NUCLEOTIDYL TRANSFERASE"/>
    <property type="match status" value="1"/>
</dbReference>
<dbReference type="GO" id="GO:0016301">
    <property type="term" value="F:kinase activity"/>
    <property type="evidence" value="ECO:0007669"/>
    <property type="project" value="UniProtKB-KW"/>
</dbReference>
<dbReference type="GO" id="GO:0016779">
    <property type="term" value="F:nucleotidyltransferase activity"/>
    <property type="evidence" value="ECO:0007669"/>
    <property type="project" value="UniProtKB-KW"/>
</dbReference>
<organism evidence="5 6">
    <name type="scientific">Rathayibacter oskolensis</name>
    <dbReference type="NCBI Taxonomy" id="1891671"/>
    <lineage>
        <taxon>Bacteria</taxon>
        <taxon>Bacillati</taxon>
        <taxon>Actinomycetota</taxon>
        <taxon>Actinomycetes</taxon>
        <taxon>Micrococcales</taxon>
        <taxon>Microbacteriaceae</taxon>
        <taxon>Rathayibacter</taxon>
    </lineage>
</organism>
<dbReference type="Proteomes" id="UP000193711">
    <property type="component" value="Unassembled WGS sequence"/>
</dbReference>
<dbReference type="InterPro" id="IPR029044">
    <property type="entry name" value="Nucleotide-diphossugar_trans"/>
</dbReference>
<protein>
    <submittedName>
        <fullName evidence="5">Choline kinase</fullName>
    </submittedName>
</protein>
<feature type="region of interest" description="Disordered" evidence="3">
    <location>
        <begin position="1"/>
        <end position="30"/>
    </location>
</feature>
<dbReference type="SUPFAM" id="SSF53448">
    <property type="entry name" value="Nucleotide-diphospho-sugar transferases"/>
    <property type="match status" value="1"/>
</dbReference>